<dbReference type="AlphaFoldDB" id="A3LT78"/>
<gene>
    <name evidence="2" type="ORF">PICST_31311</name>
</gene>
<sequence length="237" mass="26898">MSATPSPTKRSVLSPKPSNISTPSRKNGTPIFVSSKLSPVKTIPSRLTPSPKKPKLNFTIWEDKTQPQQPEISEDYIFSNKQNHNDQENILQPKKNPAVTVNRRSPTREPLGNLNIHDFPGHVTYGSATSLQLTELYQPTHYNNEFKSLHKFSNIPSFLTPTRKNNSNMEKYLVKSSSAVYTEDDEIDLELDDAEMTLVKKQLTQNSTRKHRRSYSVGKNDSKSGLIRRNNFTILSN</sequence>
<dbReference type="InParanoid" id="A3LT78"/>
<accession>A3LT78</accession>
<dbReference type="HOGENOM" id="CLU_097218_0_0_1"/>
<dbReference type="Proteomes" id="UP000002258">
    <property type="component" value="Chromosome 4"/>
</dbReference>
<evidence type="ECO:0000256" key="1">
    <source>
        <dbReference type="SAM" id="MobiDB-lite"/>
    </source>
</evidence>
<feature type="compositionally biased region" description="Polar residues" evidence="1">
    <location>
        <begin position="1"/>
        <end position="27"/>
    </location>
</feature>
<organism evidence="2 3">
    <name type="scientific">Scheffersomyces stipitis (strain ATCC 58785 / CBS 6054 / NBRC 10063 / NRRL Y-11545)</name>
    <name type="common">Yeast</name>
    <name type="synonym">Pichia stipitis</name>
    <dbReference type="NCBI Taxonomy" id="322104"/>
    <lineage>
        <taxon>Eukaryota</taxon>
        <taxon>Fungi</taxon>
        <taxon>Dikarya</taxon>
        <taxon>Ascomycota</taxon>
        <taxon>Saccharomycotina</taxon>
        <taxon>Pichiomycetes</taxon>
        <taxon>Debaryomycetaceae</taxon>
        <taxon>Scheffersomyces</taxon>
    </lineage>
</organism>
<dbReference type="GeneID" id="4839053"/>
<dbReference type="RefSeq" id="XP_001384053.2">
    <property type="nucleotide sequence ID" value="XM_001384016.1"/>
</dbReference>
<dbReference type="KEGG" id="pic:PICST_31311"/>
<protein>
    <submittedName>
        <fullName evidence="2">Uncharacterized protein</fullName>
    </submittedName>
</protein>
<evidence type="ECO:0000313" key="2">
    <source>
        <dbReference type="EMBL" id="ABN66024.2"/>
    </source>
</evidence>
<keyword evidence="3" id="KW-1185">Reference proteome</keyword>
<reference evidence="2 3" key="1">
    <citation type="journal article" date="2007" name="Nat. Biotechnol.">
        <title>Genome sequence of the lignocellulose-bioconverting and xylose-fermenting yeast Pichia stipitis.</title>
        <authorList>
            <person name="Jeffries T.W."/>
            <person name="Grigoriev I.V."/>
            <person name="Grimwood J."/>
            <person name="Laplaza J.M."/>
            <person name="Aerts A."/>
            <person name="Salamov A."/>
            <person name="Schmutz J."/>
            <person name="Lindquist E."/>
            <person name="Dehal P."/>
            <person name="Shapiro H."/>
            <person name="Jin Y.S."/>
            <person name="Passoth V."/>
            <person name="Richardson P.M."/>
        </authorList>
    </citation>
    <scope>NUCLEOTIDE SEQUENCE [LARGE SCALE GENOMIC DNA]</scope>
    <source>
        <strain evidence="3">ATCC 58785 / CBS 6054 / NBRC 10063 / NRRL Y-11545</strain>
    </source>
</reference>
<name>A3LT78_PICST</name>
<evidence type="ECO:0000313" key="3">
    <source>
        <dbReference type="Proteomes" id="UP000002258"/>
    </source>
</evidence>
<dbReference type="OMA" id="LNFTIWE"/>
<feature type="region of interest" description="Disordered" evidence="1">
    <location>
        <begin position="1"/>
        <end position="35"/>
    </location>
</feature>
<dbReference type="eggNOG" id="ENOG502RQ2E">
    <property type="taxonomic scope" value="Eukaryota"/>
</dbReference>
<dbReference type="EMBL" id="CP000498">
    <property type="protein sequence ID" value="ABN66024.2"/>
    <property type="molecule type" value="Genomic_DNA"/>
</dbReference>
<proteinExistence type="predicted"/>
<dbReference type="OrthoDB" id="4022168at2759"/>
<feature type="region of interest" description="Disordered" evidence="1">
    <location>
        <begin position="203"/>
        <end position="222"/>
    </location>
</feature>